<dbReference type="AlphaFoldDB" id="A0AAV2D442"/>
<accession>A0AAV2D442</accession>
<evidence type="ECO:0000313" key="2">
    <source>
        <dbReference type="EMBL" id="CAL1366196.1"/>
    </source>
</evidence>
<evidence type="ECO:0000313" key="3">
    <source>
        <dbReference type="Proteomes" id="UP001497516"/>
    </source>
</evidence>
<keyword evidence="3" id="KW-1185">Reference proteome</keyword>
<protein>
    <submittedName>
        <fullName evidence="2">Uncharacterized protein</fullName>
    </submittedName>
</protein>
<name>A0AAV2D442_9ROSI</name>
<reference evidence="2 3" key="1">
    <citation type="submission" date="2024-04" db="EMBL/GenBank/DDBJ databases">
        <authorList>
            <person name="Fracassetti M."/>
        </authorList>
    </citation>
    <scope>NUCLEOTIDE SEQUENCE [LARGE SCALE GENOMIC DNA]</scope>
</reference>
<organism evidence="2 3">
    <name type="scientific">Linum trigynum</name>
    <dbReference type="NCBI Taxonomy" id="586398"/>
    <lineage>
        <taxon>Eukaryota</taxon>
        <taxon>Viridiplantae</taxon>
        <taxon>Streptophyta</taxon>
        <taxon>Embryophyta</taxon>
        <taxon>Tracheophyta</taxon>
        <taxon>Spermatophyta</taxon>
        <taxon>Magnoliopsida</taxon>
        <taxon>eudicotyledons</taxon>
        <taxon>Gunneridae</taxon>
        <taxon>Pentapetalae</taxon>
        <taxon>rosids</taxon>
        <taxon>fabids</taxon>
        <taxon>Malpighiales</taxon>
        <taxon>Linaceae</taxon>
        <taxon>Linum</taxon>
    </lineage>
</organism>
<dbReference type="Proteomes" id="UP001497516">
    <property type="component" value="Chromosome 2"/>
</dbReference>
<feature type="region of interest" description="Disordered" evidence="1">
    <location>
        <begin position="1"/>
        <end position="24"/>
    </location>
</feature>
<gene>
    <name evidence="2" type="ORF">LTRI10_LOCUS10525</name>
</gene>
<sequence length="83" mass="9014">MNGQSGYVPATYIPLGQSDSEPENVPLAKAENHAPRSQFVGDRPTRWSSGICACGDDTPSCLIDCLCPCTCSPRMQNSWDLEH</sequence>
<proteinExistence type="predicted"/>
<evidence type="ECO:0000256" key="1">
    <source>
        <dbReference type="SAM" id="MobiDB-lite"/>
    </source>
</evidence>
<dbReference type="EMBL" id="OZ034815">
    <property type="protein sequence ID" value="CAL1366196.1"/>
    <property type="molecule type" value="Genomic_DNA"/>
</dbReference>